<protein>
    <submittedName>
        <fullName evidence="1">Uncharacterized protein</fullName>
    </submittedName>
</protein>
<evidence type="ECO:0000313" key="2">
    <source>
        <dbReference type="Proteomes" id="UP000277212"/>
    </source>
</evidence>
<gene>
    <name evidence="1" type="ORF">CDV36_015875</name>
</gene>
<keyword evidence="2" id="KW-1185">Reference proteome</keyword>
<sequence>MNGESVDELNRQRDMRNRENVALANLRIRTSADIFEAAERDEEEQAGDLASVLGALDEEFAEKERLSYGQEWCAPVPHERKVKTGRDFYKAFHETRTLPILTCMFCYRKYSKAELEDVEWDWWMASPVEKRDGSPFKCLRGFPVGEKIGGCADCVRQLRRGALSPAAQLHTKLGCEHMFP</sequence>
<comment type="caution">
    <text evidence="1">The sequence shown here is derived from an EMBL/GenBank/DDBJ whole genome shotgun (WGS) entry which is preliminary data.</text>
</comment>
<name>A0A3M2R5M1_9HYPO</name>
<dbReference type="STRING" id="2010991.A0A3M2R5M1"/>
<proteinExistence type="predicted"/>
<dbReference type="Proteomes" id="UP000277212">
    <property type="component" value="Unassembled WGS sequence"/>
</dbReference>
<evidence type="ECO:0000313" key="1">
    <source>
        <dbReference type="EMBL" id="RMJ00572.1"/>
    </source>
</evidence>
<dbReference type="AlphaFoldDB" id="A0A3M2R5M1"/>
<dbReference type="EMBL" id="NKUJ01000686">
    <property type="protein sequence ID" value="RMJ00572.1"/>
    <property type="molecule type" value="Genomic_DNA"/>
</dbReference>
<reference evidence="1 2" key="1">
    <citation type="submission" date="2017-06" db="EMBL/GenBank/DDBJ databases">
        <title>Comparative genomic analysis of Ambrosia Fusariam Clade fungi.</title>
        <authorList>
            <person name="Stajich J.E."/>
            <person name="Carrillo J."/>
            <person name="Kijimoto T."/>
            <person name="Eskalen A."/>
            <person name="O'Donnell K."/>
            <person name="Kasson M."/>
        </authorList>
    </citation>
    <scope>NUCLEOTIDE SEQUENCE [LARGE SCALE GENOMIC DNA]</scope>
    <source>
        <strain evidence="1">UCR3666</strain>
    </source>
</reference>
<dbReference type="OrthoDB" id="5093502at2759"/>
<organism evidence="1 2">
    <name type="scientific">Fusarium kuroshium</name>
    <dbReference type="NCBI Taxonomy" id="2010991"/>
    <lineage>
        <taxon>Eukaryota</taxon>
        <taxon>Fungi</taxon>
        <taxon>Dikarya</taxon>
        <taxon>Ascomycota</taxon>
        <taxon>Pezizomycotina</taxon>
        <taxon>Sordariomycetes</taxon>
        <taxon>Hypocreomycetidae</taxon>
        <taxon>Hypocreales</taxon>
        <taxon>Nectriaceae</taxon>
        <taxon>Fusarium</taxon>
        <taxon>Fusarium solani species complex</taxon>
    </lineage>
</organism>
<accession>A0A3M2R5M1</accession>